<evidence type="ECO:0000313" key="1">
    <source>
        <dbReference type="EMBL" id="CAE0479504.1"/>
    </source>
</evidence>
<name>A0A7S3QJK5_9STRA</name>
<protein>
    <submittedName>
        <fullName evidence="1">Uncharacterized protein</fullName>
    </submittedName>
</protein>
<proteinExistence type="predicted"/>
<sequence>MVYVYIVFHQQETWHGSVYSGDGRHYDDPENLNKKCIGVYNNDRDANYAALEHIMETLGLYPDEDENTPDDIDDYSDDVLADFFWDAMKHDGGDTFTLSERVYVEKQRVKN</sequence>
<organism evidence="1">
    <name type="scientific">Chaetoceros debilis</name>
    <dbReference type="NCBI Taxonomy" id="122233"/>
    <lineage>
        <taxon>Eukaryota</taxon>
        <taxon>Sar</taxon>
        <taxon>Stramenopiles</taxon>
        <taxon>Ochrophyta</taxon>
        <taxon>Bacillariophyta</taxon>
        <taxon>Coscinodiscophyceae</taxon>
        <taxon>Chaetocerotophycidae</taxon>
        <taxon>Chaetocerotales</taxon>
        <taxon>Chaetocerotaceae</taxon>
        <taxon>Chaetoceros</taxon>
    </lineage>
</organism>
<dbReference type="EMBL" id="HBIO01031767">
    <property type="protein sequence ID" value="CAE0479504.1"/>
    <property type="molecule type" value="Transcribed_RNA"/>
</dbReference>
<accession>A0A7S3QJK5</accession>
<reference evidence="1" key="1">
    <citation type="submission" date="2021-01" db="EMBL/GenBank/DDBJ databases">
        <authorList>
            <person name="Corre E."/>
            <person name="Pelletier E."/>
            <person name="Niang G."/>
            <person name="Scheremetjew M."/>
            <person name="Finn R."/>
            <person name="Kale V."/>
            <person name="Holt S."/>
            <person name="Cochrane G."/>
            <person name="Meng A."/>
            <person name="Brown T."/>
            <person name="Cohen L."/>
        </authorList>
    </citation>
    <scope>NUCLEOTIDE SEQUENCE</scope>
    <source>
        <strain evidence="1">MM31A-1</strain>
    </source>
</reference>
<gene>
    <name evidence="1" type="ORF">CDEB00056_LOCUS24358</name>
</gene>
<dbReference type="AlphaFoldDB" id="A0A7S3QJK5"/>